<dbReference type="EMBL" id="JASCZI010030526">
    <property type="protein sequence ID" value="MED6123363.1"/>
    <property type="molecule type" value="Genomic_DNA"/>
</dbReference>
<comment type="caution">
    <text evidence="1">The sequence shown here is derived from an EMBL/GenBank/DDBJ whole genome shotgun (WGS) entry which is preliminary data.</text>
</comment>
<evidence type="ECO:0000313" key="1">
    <source>
        <dbReference type="EMBL" id="MED6123363.1"/>
    </source>
</evidence>
<accession>A0ABU6RHS7</accession>
<evidence type="ECO:0000313" key="2">
    <source>
        <dbReference type="Proteomes" id="UP001341840"/>
    </source>
</evidence>
<keyword evidence="2" id="KW-1185">Reference proteome</keyword>
<reference evidence="1 2" key="1">
    <citation type="journal article" date="2023" name="Plants (Basel)">
        <title>Bridging the Gap: Combining Genomics and Transcriptomics Approaches to Understand Stylosanthes scabra, an Orphan Legume from the Brazilian Caatinga.</title>
        <authorList>
            <person name="Ferreira-Neto J.R.C."/>
            <person name="da Silva M.D."/>
            <person name="Binneck E."/>
            <person name="de Melo N.F."/>
            <person name="da Silva R.H."/>
            <person name="de Melo A.L.T.M."/>
            <person name="Pandolfi V."/>
            <person name="Bustamante F.O."/>
            <person name="Brasileiro-Vidal A.C."/>
            <person name="Benko-Iseppon A.M."/>
        </authorList>
    </citation>
    <scope>NUCLEOTIDE SEQUENCE [LARGE SCALE GENOMIC DNA]</scope>
    <source>
        <tissue evidence="1">Leaves</tissue>
    </source>
</reference>
<name>A0ABU6RHS7_9FABA</name>
<organism evidence="1 2">
    <name type="scientific">Stylosanthes scabra</name>
    <dbReference type="NCBI Taxonomy" id="79078"/>
    <lineage>
        <taxon>Eukaryota</taxon>
        <taxon>Viridiplantae</taxon>
        <taxon>Streptophyta</taxon>
        <taxon>Embryophyta</taxon>
        <taxon>Tracheophyta</taxon>
        <taxon>Spermatophyta</taxon>
        <taxon>Magnoliopsida</taxon>
        <taxon>eudicotyledons</taxon>
        <taxon>Gunneridae</taxon>
        <taxon>Pentapetalae</taxon>
        <taxon>rosids</taxon>
        <taxon>fabids</taxon>
        <taxon>Fabales</taxon>
        <taxon>Fabaceae</taxon>
        <taxon>Papilionoideae</taxon>
        <taxon>50 kb inversion clade</taxon>
        <taxon>dalbergioids sensu lato</taxon>
        <taxon>Dalbergieae</taxon>
        <taxon>Pterocarpus clade</taxon>
        <taxon>Stylosanthes</taxon>
    </lineage>
</organism>
<dbReference type="Proteomes" id="UP001341840">
    <property type="component" value="Unassembled WGS sequence"/>
</dbReference>
<sequence length="118" mass="12766">MVYFSANFDLKSLKLPMMASNPKEVQERPIIGKARHGLARQPASPLLGGAGLRFGIAGIGGAGRASLFDTPKCVNLSKLANASITFETRYAIRLNSLAPRPPKVGNLHQHFVLSRQLQ</sequence>
<gene>
    <name evidence="1" type="ORF">PIB30_048482</name>
</gene>
<protein>
    <submittedName>
        <fullName evidence="1">Uncharacterized protein</fullName>
    </submittedName>
</protein>
<proteinExistence type="predicted"/>